<sequence>MNTLKLSTLIFSSISFLGCASYQENVKIEYQPYQAQYSDAYNMASQTILTRPMYSTESPLRDFKNDEIDEAKTKMREKRGGNMALLSGSFAILTGNFTGIIDIAGGGLANMAASDHLASQERLMIELPKENFSSPQSAQQHIVSTLDNAAKLTMASFGSVKKEKLPNQFSVYMLTDQSGSYNVYGLVLSEVNENTNNFLTIRSFSLKGEMGEFYTYEWTQKTYHQVKLLPKT</sequence>
<organism evidence="1 2">
    <name type="scientific">Vibrio cidicii</name>
    <dbReference type="NCBI Taxonomy" id="1763883"/>
    <lineage>
        <taxon>Bacteria</taxon>
        <taxon>Pseudomonadati</taxon>
        <taxon>Pseudomonadota</taxon>
        <taxon>Gammaproteobacteria</taxon>
        <taxon>Vibrionales</taxon>
        <taxon>Vibrionaceae</taxon>
        <taxon>Vibrio</taxon>
    </lineage>
</organism>
<evidence type="ECO:0008006" key="3">
    <source>
        <dbReference type="Google" id="ProtNLM"/>
    </source>
</evidence>
<name>A0A151JKY7_9VIBR</name>
<comment type="caution">
    <text evidence="1">The sequence shown here is derived from an EMBL/GenBank/DDBJ whole genome shotgun (WGS) entry which is preliminary data.</text>
</comment>
<gene>
    <name evidence="1" type="ORF">AUQ44_14375</name>
</gene>
<protein>
    <recommendedName>
        <fullName evidence="3">Lipoprotein</fullName>
    </recommendedName>
</protein>
<dbReference type="PROSITE" id="PS51257">
    <property type="entry name" value="PROKAR_LIPOPROTEIN"/>
    <property type="match status" value="1"/>
</dbReference>
<proteinExistence type="predicted"/>
<evidence type="ECO:0000313" key="1">
    <source>
        <dbReference type="EMBL" id="KYN26277.1"/>
    </source>
</evidence>
<accession>A0A151JKY7</accession>
<dbReference type="EMBL" id="LOMK01000001">
    <property type="protein sequence ID" value="KYN26277.1"/>
    <property type="molecule type" value="Genomic_DNA"/>
</dbReference>
<dbReference type="Proteomes" id="UP000075349">
    <property type="component" value="Unassembled WGS sequence"/>
</dbReference>
<dbReference type="AlphaFoldDB" id="A0A151JKY7"/>
<reference evidence="2" key="1">
    <citation type="submission" date="2015-12" db="EMBL/GenBank/DDBJ databases">
        <authorList>
            <person name="Tarr C.L."/>
            <person name="Gladney L.M."/>
        </authorList>
    </citation>
    <scope>NUCLEOTIDE SEQUENCE [LARGE SCALE GENOMIC DNA]</scope>
    <source>
        <strain evidence="2">2756-81</strain>
    </source>
</reference>
<evidence type="ECO:0000313" key="2">
    <source>
        <dbReference type="Proteomes" id="UP000075349"/>
    </source>
</evidence>